<evidence type="ECO:0000313" key="2">
    <source>
        <dbReference type="Proteomes" id="UP001499854"/>
    </source>
</evidence>
<dbReference type="RefSeq" id="WP_344662849.1">
    <property type="nucleotide sequence ID" value="NZ_BAAAQM010000085.1"/>
</dbReference>
<dbReference type="EMBL" id="BAAAQM010000085">
    <property type="protein sequence ID" value="GAA2005229.1"/>
    <property type="molecule type" value="Genomic_DNA"/>
</dbReference>
<accession>A0ABP5ETS0</accession>
<dbReference type="Proteomes" id="UP001499854">
    <property type="component" value="Unassembled WGS sequence"/>
</dbReference>
<comment type="caution">
    <text evidence="1">The sequence shown here is derived from an EMBL/GenBank/DDBJ whole genome shotgun (WGS) entry which is preliminary data.</text>
</comment>
<organism evidence="1 2">
    <name type="scientific">Catenulispora subtropica</name>
    <dbReference type="NCBI Taxonomy" id="450798"/>
    <lineage>
        <taxon>Bacteria</taxon>
        <taxon>Bacillati</taxon>
        <taxon>Actinomycetota</taxon>
        <taxon>Actinomycetes</taxon>
        <taxon>Catenulisporales</taxon>
        <taxon>Catenulisporaceae</taxon>
        <taxon>Catenulispora</taxon>
    </lineage>
</organism>
<evidence type="ECO:0000313" key="1">
    <source>
        <dbReference type="EMBL" id="GAA2005229.1"/>
    </source>
</evidence>
<name>A0ABP5ETS0_9ACTN</name>
<reference evidence="2" key="1">
    <citation type="journal article" date="2019" name="Int. J. Syst. Evol. Microbiol.">
        <title>The Global Catalogue of Microorganisms (GCM) 10K type strain sequencing project: providing services to taxonomists for standard genome sequencing and annotation.</title>
        <authorList>
            <consortium name="The Broad Institute Genomics Platform"/>
            <consortium name="The Broad Institute Genome Sequencing Center for Infectious Disease"/>
            <person name="Wu L."/>
            <person name="Ma J."/>
        </authorList>
    </citation>
    <scope>NUCLEOTIDE SEQUENCE [LARGE SCALE GENOMIC DNA]</scope>
    <source>
        <strain evidence="2">JCM 16013</strain>
    </source>
</reference>
<keyword evidence="2" id="KW-1185">Reference proteome</keyword>
<gene>
    <name evidence="1" type="ORF">GCM10009838_84290</name>
</gene>
<protein>
    <submittedName>
        <fullName evidence="1">Uncharacterized protein</fullName>
    </submittedName>
</protein>
<sequence length="142" mass="15189">MNPDFLRTVAESAGRVAETFQGLPFRADRPYDPRPVATTAATELAVLRAAVAKLDGPLVLDVPGQHAKTEPLGVDLAGLMSFLQLIEVLYHGLDAVPPVMTVAAGRNLSATQVIARRVRDRARKELAAGIIDLPEARGLRAD</sequence>
<proteinExistence type="predicted"/>